<organism evidence="3 4">
    <name type="scientific">Entomospira culicis</name>
    <dbReference type="NCBI Taxonomy" id="2719989"/>
    <lineage>
        <taxon>Bacteria</taxon>
        <taxon>Pseudomonadati</taxon>
        <taxon>Spirochaetota</taxon>
        <taxon>Spirochaetia</taxon>
        <taxon>Spirochaetales</taxon>
        <taxon>Spirochaetaceae</taxon>
        <taxon>Entomospira</taxon>
    </lineage>
</organism>
<evidence type="ECO:0000259" key="1">
    <source>
        <dbReference type="Pfam" id="PF03235"/>
    </source>
</evidence>
<name>A0A968KVU1_9SPIO</name>
<protein>
    <submittedName>
        <fullName evidence="3">DUF262 domain-containing protein</fullName>
    </submittedName>
</protein>
<sequence length="666" mass="78567">MKIIRQRLTKLANIFDSKTIFRIPSYQRGYAWTEEQWQDLWDDLCFTPSDKTHYTGLLTLTQESSDTLTHHEQAWLAKDPEYTCYYVVDGQQRLTTILLLVSLLVKDDSALRRRYLEVEAGLAVFDYALHTTTQALHEVWHHTILGNQVISVTESNLYTRNIEDAKTFFIQKIADMEISEAMLLDKLLHSLTFNLFLVDKSQDVHTLFESINNRGKPLSHLELLKSRLIYLSTKMAETNENLEEQIHVAWQQIYFYLDQLDRCKDDYDEAYLKDHFHVYFGNQQDHRENFVVKFLKKYTDKNGNAKEPDWHEILLKDIFPLNLLHHDHVNAPFIAQYCQSLSGWISYWVLLKKPVLIKNNHFKHIQLEERSWRYIEALTRLTRDADLLALLAVSIEEMATEGNAPSTKQELYAFLVQLERWIFVQKSFDSKKITYDWAMRYAYRLHRYSQYPSSYREGWKECAFIAMAERKQAETEQYLHQNPEMFKNTIDGLFKNKRGFYGWRMIRYFLYEYECHLAQKSGKVSPLLWQEVEEASSDTEEEKVNNDSKKKSIEHILPQTIEKTDWEIQLAIYSGEQIQNITHSLGNLALIQDNSKASNKSYSGKVKIYQDDTLSVQEVARLYPDDWSLETIKARGESLLAFMEERWKIMGLAEQADNLLHLPKSK</sequence>
<dbReference type="Pfam" id="PF03235">
    <property type="entry name" value="GmrSD_N"/>
    <property type="match status" value="1"/>
</dbReference>
<dbReference type="PANTHER" id="PTHR35149:SF1">
    <property type="entry name" value="DUF5655 DOMAIN-CONTAINING PROTEIN"/>
    <property type="match status" value="1"/>
</dbReference>
<accession>A0A968KVU1</accession>
<keyword evidence="4" id="KW-1185">Reference proteome</keyword>
<evidence type="ECO:0000259" key="2">
    <source>
        <dbReference type="Pfam" id="PF07510"/>
    </source>
</evidence>
<reference evidence="3" key="1">
    <citation type="submission" date="2020-03" db="EMBL/GenBank/DDBJ databases">
        <title>Spirochaetal bacteria isolated from arthropods constitute a novel genus Entomospira genus novum within the order Spirochaetales.</title>
        <authorList>
            <person name="Grana-Miraglia L."/>
            <person name="Sikutova S."/>
            <person name="Fingerle V."/>
            <person name="Sing A."/>
            <person name="Castillo-Ramirez S."/>
            <person name="Margos G."/>
            <person name="Rudolf I."/>
        </authorList>
    </citation>
    <scope>NUCLEOTIDE SEQUENCE</scope>
    <source>
        <strain evidence="3">BR149</strain>
    </source>
</reference>
<dbReference type="InterPro" id="IPR004919">
    <property type="entry name" value="GmrSD_N"/>
</dbReference>
<dbReference type="InterPro" id="IPR011089">
    <property type="entry name" value="GmrSD_C"/>
</dbReference>
<evidence type="ECO:0000313" key="4">
    <source>
        <dbReference type="Proteomes" id="UP000778951"/>
    </source>
</evidence>
<feature type="domain" description="GmrSD restriction endonucleases N-terminal" evidence="1">
    <location>
        <begin position="11"/>
        <end position="228"/>
    </location>
</feature>
<proteinExistence type="predicted"/>
<dbReference type="EMBL" id="JAATLM010000001">
    <property type="protein sequence ID" value="NIZ69503.1"/>
    <property type="molecule type" value="Genomic_DNA"/>
</dbReference>
<dbReference type="RefSeq" id="WP_167695592.1">
    <property type="nucleotide sequence ID" value="NZ_CP118181.1"/>
</dbReference>
<evidence type="ECO:0000313" key="3">
    <source>
        <dbReference type="EMBL" id="NIZ69503.1"/>
    </source>
</evidence>
<dbReference type="PANTHER" id="PTHR35149">
    <property type="entry name" value="SLL5132 PROTEIN"/>
    <property type="match status" value="1"/>
</dbReference>
<feature type="domain" description="GmrSD restriction endonucleases C-terminal" evidence="2">
    <location>
        <begin position="523"/>
        <end position="641"/>
    </location>
</feature>
<dbReference type="Pfam" id="PF07510">
    <property type="entry name" value="GmrSD_C"/>
    <property type="match status" value="1"/>
</dbReference>
<comment type="caution">
    <text evidence="3">The sequence shown here is derived from an EMBL/GenBank/DDBJ whole genome shotgun (WGS) entry which is preliminary data.</text>
</comment>
<dbReference type="Proteomes" id="UP000778951">
    <property type="component" value="Unassembled WGS sequence"/>
</dbReference>
<dbReference type="AlphaFoldDB" id="A0A968KVU1"/>
<gene>
    <name evidence="3" type="ORF">HCT48_04650</name>
</gene>